<sequence>MVAFAENVQLWKNRVIPYEIESKFDYSGVVREAMNKWEAACGVTFVRRTNEHVNYVIVKASYGNRRRGPLISDIGMKGGAQDCYVYGPEDALHQLGHTLGMINEQCRSNRDEHVTVQWQNLLDGKSNPQFLIQASQNETEYDKESVMHYPSPSTGQNWQGVPPTQQVRTMLATIDPDKKLGPLSLTELSNSDKNGTRAAYDKVPAPIGPVTQTDSWKNGYAAMFAFSIDDRSYIYGQNLIKREYFTQEILPGGKMGSQIEWGTWFRAWKIQFSYNIDNRTFWYGHDQSTMKWFIQELLAGGKLGKETQTDVWDMAYDVQVPFAIGKKQFMFSHNEAKNYWFIQELLPGGKMGGRIDSGYWNNPYSPQFVYSIGGSQYVYGQNMKTKDWFAQQILPDGKMSQEPRKGRWNYSYNIQFAYSIGTKQYLFAHDPSDFSRQYFIRRINADGTFGDELQSGIRSLVHHVQFPLSVQGRQYWFGHNTDNFGWSIQELRDVA</sequence>
<organism evidence="1 2">
    <name type="scientific">Fusarium decemcellulare</name>
    <dbReference type="NCBI Taxonomy" id="57161"/>
    <lineage>
        <taxon>Eukaryota</taxon>
        <taxon>Fungi</taxon>
        <taxon>Dikarya</taxon>
        <taxon>Ascomycota</taxon>
        <taxon>Pezizomycotina</taxon>
        <taxon>Sordariomycetes</taxon>
        <taxon>Hypocreomycetidae</taxon>
        <taxon>Hypocreales</taxon>
        <taxon>Nectriaceae</taxon>
        <taxon>Fusarium</taxon>
        <taxon>Fusarium decemcellulare species complex</taxon>
    </lineage>
</organism>
<keyword evidence="2" id="KW-1185">Reference proteome</keyword>
<dbReference type="Proteomes" id="UP001148629">
    <property type="component" value="Unassembled WGS sequence"/>
</dbReference>
<evidence type="ECO:0000313" key="1">
    <source>
        <dbReference type="EMBL" id="KAJ3538080.1"/>
    </source>
</evidence>
<reference evidence="1" key="1">
    <citation type="submission" date="2022-08" db="EMBL/GenBank/DDBJ databases">
        <title>Genome Sequence of Fusarium decemcellulare.</title>
        <authorList>
            <person name="Buettner E."/>
        </authorList>
    </citation>
    <scope>NUCLEOTIDE SEQUENCE</scope>
    <source>
        <strain evidence="1">Babe19</strain>
    </source>
</reference>
<name>A0ACC1SEK0_9HYPO</name>
<gene>
    <name evidence="1" type="ORF">NM208_g6065</name>
</gene>
<evidence type="ECO:0000313" key="2">
    <source>
        <dbReference type="Proteomes" id="UP001148629"/>
    </source>
</evidence>
<protein>
    <submittedName>
        <fullName evidence="1">Uncharacterized protein</fullName>
    </submittedName>
</protein>
<proteinExistence type="predicted"/>
<comment type="caution">
    <text evidence="1">The sequence shown here is derived from an EMBL/GenBank/DDBJ whole genome shotgun (WGS) entry which is preliminary data.</text>
</comment>
<dbReference type="EMBL" id="JANRMS010000542">
    <property type="protein sequence ID" value="KAJ3538080.1"/>
    <property type="molecule type" value="Genomic_DNA"/>
</dbReference>
<accession>A0ACC1SEK0</accession>